<organism evidence="2 3">
    <name type="scientific">Bacillus mesophilus</name>
    <dbReference type="NCBI Taxonomy" id="1808955"/>
    <lineage>
        <taxon>Bacteria</taxon>
        <taxon>Bacillati</taxon>
        <taxon>Bacillota</taxon>
        <taxon>Bacilli</taxon>
        <taxon>Bacillales</taxon>
        <taxon>Bacillaceae</taxon>
        <taxon>Bacillus</taxon>
    </lineage>
</organism>
<dbReference type="AlphaFoldDB" id="A0A6M0Q965"/>
<proteinExistence type="predicted"/>
<dbReference type="InterPro" id="IPR016181">
    <property type="entry name" value="Acyl_CoA_acyltransferase"/>
</dbReference>
<gene>
    <name evidence="2" type="ORF">G4D63_14400</name>
</gene>
<feature type="domain" description="N-acetyltransferase" evidence="1">
    <location>
        <begin position="4"/>
        <end position="139"/>
    </location>
</feature>
<keyword evidence="3" id="KW-1185">Reference proteome</keyword>
<evidence type="ECO:0000259" key="1">
    <source>
        <dbReference type="PROSITE" id="PS51186"/>
    </source>
</evidence>
<accession>A0A6M0Q965</accession>
<evidence type="ECO:0000313" key="3">
    <source>
        <dbReference type="Proteomes" id="UP000481043"/>
    </source>
</evidence>
<dbReference type="InterPro" id="IPR000182">
    <property type="entry name" value="GNAT_dom"/>
</dbReference>
<dbReference type="RefSeq" id="WP_163180399.1">
    <property type="nucleotide sequence ID" value="NZ_JAAIWM010000005.1"/>
</dbReference>
<dbReference type="PROSITE" id="PS51450">
    <property type="entry name" value="LRR"/>
    <property type="match status" value="1"/>
</dbReference>
<dbReference type="GO" id="GO:0016747">
    <property type="term" value="F:acyltransferase activity, transferring groups other than amino-acyl groups"/>
    <property type="evidence" value="ECO:0007669"/>
    <property type="project" value="InterPro"/>
</dbReference>
<dbReference type="PROSITE" id="PS51186">
    <property type="entry name" value="GNAT"/>
    <property type="match status" value="1"/>
</dbReference>
<comment type="caution">
    <text evidence="2">The sequence shown here is derived from an EMBL/GenBank/DDBJ whole genome shotgun (WGS) entry which is preliminary data.</text>
</comment>
<name>A0A6M0Q965_9BACI</name>
<dbReference type="SUPFAM" id="SSF55729">
    <property type="entry name" value="Acyl-CoA N-acyltransferases (Nat)"/>
    <property type="match status" value="1"/>
</dbReference>
<dbReference type="InterPro" id="IPR001611">
    <property type="entry name" value="Leu-rich_rpt"/>
</dbReference>
<protein>
    <recommendedName>
        <fullName evidence="1">N-acetyltransferase domain-containing protein</fullName>
    </recommendedName>
</protein>
<dbReference type="EMBL" id="JAAIWM010000005">
    <property type="protein sequence ID" value="NEY72926.1"/>
    <property type="molecule type" value="Genomic_DNA"/>
</dbReference>
<reference evidence="2 3" key="1">
    <citation type="submission" date="2020-02" db="EMBL/GenBank/DDBJ databases">
        <title>Bacillus aquiflavi sp. nov., isolated from yellow water of strong flavor Chinese baijiu in Yibin region of China.</title>
        <authorList>
            <person name="Xie J."/>
        </authorList>
    </citation>
    <scope>NUCLEOTIDE SEQUENCE [LARGE SCALE GENOMIC DNA]</scope>
    <source>
        <strain evidence="2 3">SA4</strain>
    </source>
</reference>
<dbReference type="Gene3D" id="3.40.630.30">
    <property type="match status" value="1"/>
</dbReference>
<sequence>MTTTIIRTAEPKDLGEMMSFLGQAQVSTKGLAEQIDHFIVMEDLDNNLLGTLGIQRVEQDGLLRSLVISPKAEQTTILDMFQQILKLAKEKELKRLYLATNKIVSIEFFTLLGFRQKDLVDIPSYILETEHLEESLQLDETVVMEFVI</sequence>
<dbReference type="Proteomes" id="UP000481043">
    <property type="component" value="Unassembled WGS sequence"/>
</dbReference>
<evidence type="ECO:0000313" key="2">
    <source>
        <dbReference type="EMBL" id="NEY72926.1"/>
    </source>
</evidence>